<evidence type="ECO:0000259" key="11">
    <source>
        <dbReference type="Pfam" id="PF13622"/>
    </source>
</evidence>
<comment type="similarity">
    <text evidence="1">Belongs to the C/M/P thioester hydrolase family.</text>
</comment>
<organism evidence="12 13">
    <name type="scientific">Xanthobacter tagetidis</name>
    <dbReference type="NCBI Taxonomy" id="60216"/>
    <lineage>
        <taxon>Bacteria</taxon>
        <taxon>Pseudomonadati</taxon>
        <taxon>Pseudomonadota</taxon>
        <taxon>Alphaproteobacteria</taxon>
        <taxon>Hyphomicrobiales</taxon>
        <taxon>Xanthobacteraceae</taxon>
        <taxon>Xanthobacter</taxon>
    </lineage>
</organism>
<feature type="domain" description="Acyl-CoA thioesterase-like N-terminal HotDog" evidence="11">
    <location>
        <begin position="52"/>
        <end position="132"/>
    </location>
</feature>
<dbReference type="NCBIfam" id="TIGR00189">
    <property type="entry name" value="tesB"/>
    <property type="match status" value="1"/>
</dbReference>
<comment type="caution">
    <text evidence="12">The sequence shown here is derived from an EMBL/GenBank/DDBJ whole genome shotgun (WGS) entry which is preliminary data.</text>
</comment>
<dbReference type="InterPro" id="IPR042171">
    <property type="entry name" value="Acyl-CoA_hotdog"/>
</dbReference>
<evidence type="ECO:0000256" key="9">
    <source>
        <dbReference type="SAM" id="MobiDB-lite"/>
    </source>
</evidence>
<dbReference type="AlphaFoldDB" id="A0A3L7ABJ9"/>
<dbReference type="CDD" id="cd03444">
    <property type="entry name" value="Thioesterase_II_repeat1"/>
    <property type="match status" value="1"/>
</dbReference>
<evidence type="ECO:0000256" key="2">
    <source>
        <dbReference type="ARBA" id="ARBA00011881"/>
    </source>
</evidence>
<proteinExistence type="inferred from homology"/>
<dbReference type="EC" id="3.1.2.20" evidence="5"/>
<evidence type="ECO:0000256" key="8">
    <source>
        <dbReference type="ARBA" id="ARBA00079653"/>
    </source>
</evidence>
<dbReference type="InterPro" id="IPR049449">
    <property type="entry name" value="TesB_ACOT8-like_N"/>
</dbReference>
<dbReference type="OrthoDB" id="9781019at2"/>
<gene>
    <name evidence="12" type="primary">tesB</name>
    <name evidence="12" type="ORF">D9R14_14660</name>
</gene>
<dbReference type="PANTHER" id="PTHR11066">
    <property type="entry name" value="ACYL-COA THIOESTERASE"/>
    <property type="match status" value="1"/>
</dbReference>
<name>A0A3L7ABJ9_9HYPH</name>
<dbReference type="InterPro" id="IPR025652">
    <property type="entry name" value="TesB_C"/>
</dbReference>
<dbReference type="GO" id="GO:0047617">
    <property type="term" value="F:fatty acyl-CoA hydrolase activity"/>
    <property type="evidence" value="ECO:0007669"/>
    <property type="project" value="UniProtKB-EC"/>
</dbReference>
<evidence type="ECO:0000256" key="5">
    <source>
        <dbReference type="ARBA" id="ARBA00038894"/>
    </source>
</evidence>
<dbReference type="GO" id="GO:0009062">
    <property type="term" value="P:fatty acid catabolic process"/>
    <property type="evidence" value="ECO:0007669"/>
    <property type="project" value="TreeGrafter"/>
</dbReference>
<evidence type="ECO:0000256" key="7">
    <source>
        <dbReference type="ARBA" id="ARBA00071120"/>
    </source>
</evidence>
<sequence length="313" mass="34331">MTEPSSDATPDTQTSAAQTPSGDRQPDVDALLGILDLEQLEINLFRGRSGSPGGGRVFGGQVIAQALVAARRTVDPARVVHSLHGYFLLGGDPSIPIVYDVDRIRDGRSFATRRVVAIQHGRAIFFMSASFQVVEDGLTHQAKMPHVPTPEELPPDEVWRERLLKRFPAAALRDWMALRPLEVKPIFLDGSYATSSPDAKASLWLRARGRLPDDLPTHQAVLAYASDLSLLQAALVPHGRSVFDADLQCASLDHALWLHQPFRADEWLLYSQESPMATGARGFCRGQLFTRDGVLVASSAQEGLMRPVEPRGR</sequence>
<dbReference type="Pfam" id="PF02551">
    <property type="entry name" value="Acyl_CoA_thio"/>
    <property type="match status" value="1"/>
</dbReference>
<feature type="domain" description="Acyl-CoA thioesterase 2 C-terminal" evidence="10">
    <location>
        <begin position="200"/>
        <end position="304"/>
    </location>
</feature>
<evidence type="ECO:0000256" key="4">
    <source>
        <dbReference type="ARBA" id="ARBA00023098"/>
    </source>
</evidence>
<dbReference type="SUPFAM" id="SSF54637">
    <property type="entry name" value="Thioesterase/thiol ester dehydrase-isomerase"/>
    <property type="match status" value="2"/>
</dbReference>
<evidence type="ECO:0000256" key="1">
    <source>
        <dbReference type="ARBA" id="ARBA00006538"/>
    </source>
</evidence>
<feature type="compositionally biased region" description="Polar residues" evidence="9">
    <location>
        <begin position="1"/>
        <end position="22"/>
    </location>
</feature>
<evidence type="ECO:0000256" key="3">
    <source>
        <dbReference type="ARBA" id="ARBA00022801"/>
    </source>
</evidence>
<comment type="subunit">
    <text evidence="2">Homotetramer.</text>
</comment>
<dbReference type="Gene3D" id="2.40.160.210">
    <property type="entry name" value="Acyl-CoA thioesterase, double hotdog domain"/>
    <property type="match status" value="1"/>
</dbReference>
<evidence type="ECO:0000313" key="12">
    <source>
        <dbReference type="EMBL" id="RLP76742.1"/>
    </source>
</evidence>
<comment type="catalytic activity">
    <reaction evidence="6">
        <text>a fatty acyl-CoA + H2O = a fatty acid + CoA + H(+)</text>
        <dbReference type="Rhea" id="RHEA:16781"/>
        <dbReference type="ChEBI" id="CHEBI:15377"/>
        <dbReference type="ChEBI" id="CHEBI:15378"/>
        <dbReference type="ChEBI" id="CHEBI:28868"/>
        <dbReference type="ChEBI" id="CHEBI:57287"/>
        <dbReference type="ChEBI" id="CHEBI:77636"/>
        <dbReference type="EC" id="3.1.2.20"/>
    </reaction>
    <physiologicalReaction direction="left-to-right" evidence="6">
        <dbReference type="Rhea" id="RHEA:16782"/>
    </physiologicalReaction>
</comment>
<dbReference type="InterPro" id="IPR029069">
    <property type="entry name" value="HotDog_dom_sf"/>
</dbReference>
<dbReference type="FunFam" id="2.40.160.210:FF:000001">
    <property type="entry name" value="Acyl-CoA thioesterase II"/>
    <property type="match status" value="1"/>
</dbReference>
<evidence type="ECO:0000256" key="6">
    <source>
        <dbReference type="ARBA" id="ARBA00050943"/>
    </source>
</evidence>
<reference evidence="12 13" key="1">
    <citation type="submission" date="2018-10" db="EMBL/GenBank/DDBJ databases">
        <title>Xanthobacter tagetidis genome sequencing and assembly.</title>
        <authorList>
            <person name="Maclea K.S."/>
            <person name="Goen A.E."/>
            <person name="Fatima S.A."/>
        </authorList>
    </citation>
    <scope>NUCLEOTIDE SEQUENCE [LARGE SCALE GENOMIC DNA]</scope>
    <source>
        <strain evidence="12 13">ATCC 700314</strain>
    </source>
</reference>
<keyword evidence="3" id="KW-0378">Hydrolase</keyword>
<keyword evidence="13" id="KW-1185">Reference proteome</keyword>
<keyword evidence="4" id="KW-0443">Lipid metabolism</keyword>
<dbReference type="CDD" id="cd03445">
    <property type="entry name" value="Thioesterase_II_repeat2"/>
    <property type="match status" value="1"/>
</dbReference>
<accession>A0A3L7ABJ9</accession>
<dbReference type="InterPro" id="IPR003703">
    <property type="entry name" value="Acyl_CoA_thio"/>
</dbReference>
<dbReference type="Pfam" id="PF13622">
    <property type="entry name" value="4HBT_3"/>
    <property type="match status" value="1"/>
</dbReference>
<protein>
    <recommendedName>
        <fullName evidence="7">Acyl-CoA thioesterase 2</fullName>
        <ecNumber evidence="5">3.1.2.20</ecNumber>
    </recommendedName>
    <alternativeName>
        <fullName evidence="8">Thioesterase II</fullName>
    </alternativeName>
</protein>
<dbReference type="PANTHER" id="PTHR11066:SF34">
    <property type="entry name" value="ACYL-COENZYME A THIOESTERASE 8"/>
    <property type="match status" value="1"/>
</dbReference>
<evidence type="ECO:0000259" key="10">
    <source>
        <dbReference type="Pfam" id="PF02551"/>
    </source>
</evidence>
<evidence type="ECO:0000313" key="13">
    <source>
        <dbReference type="Proteomes" id="UP000269692"/>
    </source>
</evidence>
<dbReference type="GO" id="GO:0006637">
    <property type="term" value="P:acyl-CoA metabolic process"/>
    <property type="evidence" value="ECO:0007669"/>
    <property type="project" value="InterPro"/>
</dbReference>
<dbReference type="Proteomes" id="UP000269692">
    <property type="component" value="Unassembled WGS sequence"/>
</dbReference>
<dbReference type="EMBL" id="RCTF01000012">
    <property type="protein sequence ID" value="RLP76742.1"/>
    <property type="molecule type" value="Genomic_DNA"/>
</dbReference>
<feature type="region of interest" description="Disordered" evidence="9">
    <location>
        <begin position="1"/>
        <end position="25"/>
    </location>
</feature>